<evidence type="ECO:0000256" key="5">
    <source>
        <dbReference type="ARBA" id="ARBA00016004"/>
    </source>
</evidence>
<dbReference type="Proteomes" id="UP001055108">
    <property type="component" value="Unassembled WGS sequence"/>
</dbReference>
<dbReference type="PANTHER" id="PTHR43807">
    <property type="entry name" value="FI04487P"/>
    <property type="match status" value="1"/>
</dbReference>
<feature type="domain" description="Aminotransferase class I/classII large" evidence="11">
    <location>
        <begin position="30"/>
        <end position="379"/>
    </location>
</feature>
<evidence type="ECO:0000313" key="13">
    <source>
        <dbReference type="Proteomes" id="UP001055108"/>
    </source>
</evidence>
<evidence type="ECO:0000256" key="4">
    <source>
        <dbReference type="ARBA" id="ARBA00012753"/>
    </source>
</evidence>
<accession>A0AA37M9D5</accession>
<dbReference type="InterPro" id="IPR015422">
    <property type="entry name" value="PyrdxlP-dep_Trfase_small"/>
</dbReference>
<comment type="caution">
    <text evidence="12">The sequence shown here is derived from an EMBL/GenBank/DDBJ whole genome shotgun (WGS) entry which is preliminary data.</text>
</comment>
<evidence type="ECO:0000256" key="2">
    <source>
        <dbReference type="ARBA" id="ARBA00007441"/>
    </source>
</evidence>
<keyword evidence="13" id="KW-1185">Reference proteome</keyword>
<dbReference type="Gene3D" id="3.90.1150.10">
    <property type="entry name" value="Aspartate Aminotransferase, domain 1"/>
    <property type="match status" value="1"/>
</dbReference>
<dbReference type="SUPFAM" id="SSF53383">
    <property type="entry name" value="PLP-dependent transferases"/>
    <property type="match status" value="1"/>
</dbReference>
<protein>
    <recommendedName>
        <fullName evidence="5">8-amino-7-oxononanoate synthase</fullName>
        <ecNumber evidence="4">2.6.1.1</ecNumber>
    </recommendedName>
    <alternativeName>
        <fullName evidence="9">Alpha-oxoamine synthase</fullName>
    </alternativeName>
</protein>
<dbReference type="EC" id="2.6.1.1" evidence="4"/>
<keyword evidence="8" id="KW-0663">Pyridoxal phosphate</keyword>
<keyword evidence="7" id="KW-0808">Transferase</keyword>
<dbReference type="FunFam" id="3.40.640.10:FF:000033">
    <property type="entry name" value="Aspartate aminotransferase"/>
    <property type="match status" value="1"/>
</dbReference>
<dbReference type="InterPro" id="IPR004839">
    <property type="entry name" value="Aminotransferase_I/II_large"/>
</dbReference>
<name>A0AA37M9D5_9HYPH</name>
<reference evidence="12" key="1">
    <citation type="journal article" date="2016" name="Front. Microbiol.">
        <title>Genome Sequence of the Piezophilic, Mesophilic Sulfate-Reducing Bacterium Desulfovibrio indicus J2T.</title>
        <authorList>
            <person name="Cao J."/>
            <person name="Maignien L."/>
            <person name="Shao Z."/>
            <person name="Alain K."/>
            <person name="Jebbar M."/>
        </authorList>
    </citation>
    <scope>NUCLEOTIDE SEQUENCE</scope>
    <source>
        <strain evidence="12">NBRC 103626</strain>
    </source>
</reference>
<sequence>MSRPVNPVFADLPTTVFETMSALARAHGAINLGQGFPDDPGPDDIRAVAARALVEGYNQYPPMMGLPALREAVAAHYARHQGLELDPVSEVMVTSGATEALAGALLALVQPGDEVVLFAPMYDAYLPLVRRAGGVPRIVNLQPPDFRLAEDALDAVFSERTRVVILNNPLNPSATLFGRDDLERLAGFCRRYDVTAICDEVWEHVVFDGAAHVPLMGLPGMRARTVKIGSAGKIFSLTGWKVGFVMADAALMRVLAKAHQFLTFTTPPNLQEAVAHGLAKEDGYFRTMRAGYARSRDRLAAGLAALGYPVLPAGATWFLNVDIGALGHTNDVAFCEDLVRRHGVAAIPVSAFYPDGSVRSLVRLCFAKSDATLDAALERMAGALASAA</sequence>
<dbReference type="InterPro" id="IPR051326">
    <property type="entry name" value="Kynurenine-oxoglutarate_AT"/>
</dbReference>
<dbReference type="EMBL" id="BPQM01000002">
    <property type="protein sequence ID" value="GJD76863.1"/>
    <property type="molecule type" value="Genomic_DNA"/>
</dbReference>
<keyword evidence="6 12" id="KW-0032">Aminotransferase</keyword>
<evidence type="ECO:0000256" key="1">
    <source>
        <dbReference type="ARBA" id="ARBA00001933"/>
    </source>
</evidence>
<gene>
    <name evidence="12" type="primary">ybdL</name>
    <name evidence="12" type="ORF">NBEOAGPD_0064</name>
</gene>
<dbReference type="AlphaFoldDB" id="A0AA37M9D5"/>
<evidence type="ECO:0000256" key="8">
    <source>
        <dbReference type="ARBA" id="ARBA00022898"/>
    </source>
</evidence>
<dbReference type="GO" id="GO:0016212">
    <property type="term" value="F:kynurenine-oxoglutarate transaminase activity"/>
    <property type="evidence" value="ECO:0007669"/>
    <property type="project" value="TreeGrafter"/>
</dbReference>
<dbReference type="PANTHER" id="PTHR43807:SF20">
    <property type="entry name" value="FI04487P"/>
    <property type="match status" value="1"/>
</dbReference>
<proteinExistence type="inferred from homology"/>
<dbReference type="NCBIfam" id="NF006488">
    <property type="entry name" value="PRK08912.1"/>
    <property type="match status" value="1"/>
</dbReference>
<comment type="catalytic activity">
    <reaction evidence="10">
        <text>L-aspartate + 2-oxoglutarate = oxaloacetate + L-glutamate</text>
        <dbReference type="Rhea" id="RHEA:21824"/>
        <dbReference type="ChEBI" id="CHEBI:16452"/>
        <dbReference type="ChEBI" id="CHEBI:16810"/>
        <dbReference type="ChEBI" id="CHEBI:29985"/>
        <dbReference type="ChEBI" id="CHEBI:29991"/>
        <dbReference type="EC" id="2.6.1.1"/>
    </reaction>
</comment>
<dbReference type="GO" id="GO:0030170">
    <property type="term" value="F:pyridoxal phosphate binding"/>
    <property type="evidence" value="ECO:0007669"/>
    <property type="project" value="InterPro"/>
</dbReference>
<comment type="similarity">
    <text evidence="2">Belongs to the class-I pyridoxal-phosphate-dependent aminotransferase family.</text>
</comment>
<dbReference type="Pfam" id="PF00155">
    <property type="entry name" value="Aminotran_1_2"/>
    <property type="match status" value="1"/>
</dbReference>
<evidence type="ECO:0000256" key="7">
    <source>
        <dbReference type="ARBA" id="ARBA00022679"/>
    </source>
</evidence>
<evidence type="ECO:0000256" key="3">
    <source>
        <dbReference type="ARBA" id="ARBA00011738"/>
    </source>
</evidence>
<dbReference type="GO" id="GO:0004069">
    <property type="term" value="F:L-aspartate:2-oxoglutarate aminotransferase activity"/>
    <property type="evidence" value="ECO:0007669"/>
    <property type="project" value="UniProtKB-EC"/>
</dbReference>
<evidence type="ECO:0000256" key="6">
    <source>
        <dbReference type="ARBA" id="ARBA00022576"/>
    </source>
</evidence>
<comment type="subunit">
    <text evidence="3">Homodimer.</text>
</comment>
<organism evidence="12 13">
    <name type="scientific">Methylobacterium gregans</name>
    <dbReference type="NCBI Taxonomy" id="374424"/>
    <lineage>
        <taxon>Bacteria</taxon>
        <taxon>Pseudomonadati</taxon>
        <taxon>Pseudomonadota</taxon>
        <taxon>Alphaproteobacteria</taxon>
        <taxon>Hyphomicrobiales</taxon>
        <taxon>Methylobacteriaceae</taxon>
        <taxon>Methylobacterium</taxon>
    </lineage>
</organism>
<evidence type="ECO:0000259" key="11">
    <source>
        <dbReference type="Pfam" id="PF00155"/>
    </source>
</evidence>
<evidence type="ECO:0000256" key="10">
    <source>
        <dbReference type="ARBA" id="ARBA00049185"/>
    </source>
</evidence>
<dbReference type="GO" id="GO:0005737">
    <property type="term" value="C:cytoplasm"/>
    <property type="evidence" value="ECO:0007669"/>
    <property type="project" value="TreeGrafter"/>
</dbReference>
<dbReference type="RefSeq" id="WP_238300379.1">
    <property type="nucleotide sequence ID" value="NZ_BPQM01000002.1"/>
</dbReference>
<dbReference type="InterPro" id="IPR015421">
    <property type="entry name" value="PyrdxlP-dep_Trfase_major"/>
</dbReference>
<evidence type="ECO:0000313" key="12">
    <source>
        <dbReference type="EMBL" id="GJD76863.1"/>
    </source>
</evidence>
<reference evidence="12" key="2">
    <citation type="submission" date="2021-08" db="EMBL/GenBank/DDBJ databases">
        <authorList>
            <person name="Tani A."/>
            <person name="Ola A."/>
            <person name="Ogura Y."/>
            <person name="Katsura K."/>
            <person name="Hayashi T."/>
        </authorList>
    </citation>
    <scope>NUCLEOTIDE SEQUENCE</scope>
    <source>
        <strain evidence="12">NBRC 103626</strain>
    </source>
</reference>
<evidence type="ECO:0000256" key="9">
    <source>
        <dbReference type="ARBA" id="ARBA00031658"/>
    </source>
</evidence>
<dbReference type="Gene3D" id="3.40.640.10">
    <property type="entry name" value="Type I PLP-dependent aspartate aminotransferase-like (Major domain)"/>
    <property type="match status" value="1"/>
</dbReference>
<dbReference type="CDD" id="cd00609">
    <property type="entry name" value="AAT_like"/>
    <property type="match status" value="1"/>
</dbReference>
<comment type="cofactor">
    <cofactor evidence="1">
        <name>pyridoxal 5'-phosphate</name>
        <dbReference type="ChEBI" id="CHEBI:597326"/>
    </cofactor>
</comment>
<dbReference type="InterPro" id="IPR015424">
    <property type="entry name" value="PyrdxlP-dep_Trfase"/>
</dbReference>